<name>A0AAV2QHS2_MEGNR</name>
<evidence type="ECO:0000256" key="7">
    <source>
        <dbReference type="ARBA" id="ARBA00023136"/>
    </source>
</evidence>
<evidence type="ECO:0000256" key="3">
    <source>
        <dbReference type="ARBA" id="ARBA00022448"/>
    </source>
</evidence>
<feature type="transmembrane region" description="Helical" evidence="9">
    <location>
        <begin position="418"/>
        <end position="437"/>
    </location>
</feature>
<comment type="similarity">
    <text evidence="2">Belongs to the sodium:neurotransmitter symporter (SNF) (TC 2.A.22) family.</text>
</comment>
<dbReference type="SUPFAM" id="SSF161070">
    <property type="entry name" value="SNF-like"/>
    <property type="match status" value="1"/>
</dbReference>
<feature type="transmembrane region" description="Helical" evidence="9">
    <location>
        <begin position="343"/>
        <end position="361"/>
    </location>
</feature>
<dbReference type="AlphaFoldDB" id="A0AAV2QHS2"/>
<evidence type="ECO:0000256" key="5">
    <source>
        <dbReference type="ARBA" id="ARBA00022847"/>
    </source>
</evidence>
<dbReference type="InterPro" id="IPR037272">
    <property type="entry name" value="SNS_sf"/>
</dbReference>
<dbReference type="Pfam" id="PF00209">
    <property type="entry name" value="SNF"/>
    <property type="match status" value="1"/>
</dbReference>
<dbReference type="PROSITE" id="PS50267">
    <property type="entry name" value="NA_NEUROTRAN_SYMP_3"/>
    <property type="match status" value="1"/>
</dbReference>
<evidence type="ECO:0000256" key="2">
    <source>
        <dbReference type="ARBA" id="ARBA00006459"/>
    </source>
</evidence>
<keyword evidence="5" id="KW-0769">Symport</keyword>
<dbReference type="PRINTS" id="PR00176">
    <property type="entry name" value="NANEUSMPORT"/>
</dbReference>
<dbReference type="EMBL" id="CAXKWB010007224">
    <property type="protein sequence ID" value="CAL4086152.1"/>
    <property type="molecule type" value="Genomic_DNA"/>
</dbReference>
<dbReference type="GO" id="GO:0005283">
    <property type="term" value="F:amino acid:sodium symporter activity"/>
    <property type="evidence" value="ECO:0007669"/>
    <property type="project" value="TreeGrafter"/>
</dbReference>
<feature type="non-terminal residue" evidence="10">
    <location>
        <position position="1"/>
    </location>
</feature>
<feature type="transmembrane region" description="Helical" evidence="9">
    <location>
        <begin position="34"/>
        <end position="67"/>
    </location>
</feature>
<evidence type="ECO:0000256" key="9">
    <source>
        <dbReference type="SAM" id="Phobius"/>
    </source>
</evidence>
<keyword evidence="8" id="KW-0915">Sodium</keyword>
<reference evidence="10 11" key="1">
    <citation type="submission" date="2024-05" db="EMBL/GenBank/DDBJ databases">
        <authorList>
            <person name="Wallberg A."/>
        </authorList>
    </citation>
    <scope>NUCLEOTIDE SEQUENCE [LARGE SCALE GENOMIC DNA]</scope>
</reference>
<feature type="transmembrane region" description="Helical" evidence="9">
    <location>
        <begin position="457"/>
        <end position="479"/>
    </location>
</feature>
<evidence type="ECO:0000313" key="11">
    <source>
        <dbReference type="Proteomes" id="UP001497623"/>
    </source>
</evidence>
<sequence>LLFICDVPTKLFELVKLVQNSNSNRSRVTSKILCSYFSGAGVGTVIMSFLLGTYYNVIIAWTIFYLFQSFNKAGLPWSDCSKPWAANSTTCFDATNTTASNNSNSPTQEFFDKVLLQKTSGIDDPGEIRLELVLALFFAWILVYFSLWKSIKSSGKVVYVTATVPYLLIGIFLWRALTLPGAYLGLQYFFKPKWELLLKAEVWVNAAAQNFNSIGIAFGSLIAFSSYNKRSNNIILDTWAISLTNAFTSLLAGLIVFSTLGNIAQEQGKDIDEVVAQGPGLVFVVYPQALAKFPYANIWAALFFFMLLILGLDSQFATVEVIVTSLKDGFPNWIRKYIKRHEILVLIVCLVSFLLGLPNVTQGGIYFFQLIDYYAAAVSLMYLAFFEVIAVVWVYGANRLAHNVKEMTGRMPSAYFRYCWYFIAPILIMAIWLFSMIDYSPPTYNKGEYHYPPGAIALGWCIAMLSIGPIPVFAVIAVIKAKGNTFMEKLRNSLRSQIDGCPCCGRPDNCRDASLEKHNGADSYPISLKIYGEQIMVAIDKVLSQDLTD</sequence>
<evidence type="ECO:0000256" key="1">
    <source>
        <dbReference type="ARBA" id="ARBA00004141"/>
    </source>
</evidence>
<evidence type="ECO:0000256" key="8">
    <source>
        <dbReference type="PIRSR" id="PIRSR600175-1"/>
    </source>
</evidence>
<dbReference type="InterPro" id="IPR000175">
    <property type="entry name" value="Na/ntran_symport"/>
</dbReference>
<feature type="non-terminal residue" evidence="10">
    <location>
        <position position="549"/>
    </location>
</feature>
<gene>
    <name evidence="10" type="ORF">MNOR_LOCUS12927</name>
</gene>
<keyword evidence="7 9" id="KW-0472">Membrane</keyword>
<dbReference type="GO" id="GO:0089718">
    <property type="term" value="P:amino acid import across plasma membrane"/>
    <property type="evidence" value="ECO:0007669"/>
    <property type="project" value="TreeGrafter"/>
</dbReference>
<evidence type="ECO:0000256" key="6">
    <source>
        <dbReference type="ARBA" id="ARBA00022989"/>
    </source>
</evidence>
<keyword evidence="8" id="KW-0479">Metal-binding</keyword>
<protein>
    <submittedName>
        <fullName evidence="10">Uncharacterized protein</fullName>
    </submittedName>
</protein>
<feature type="transmembrane region" description="Helical" evidence="9">
    <location>
        <begin position="236"/>
        <end position="257"/>
    </location>
</feature>
<comment type="subcellular location">
    <subcellularLocation>
        <location evidence="1">Membrane</location>
        <topology evidence="1">Multi-pass membrane protein</topology>
    </subcellularLocation>
</comment>
<feature type="transmembrane region" description="Helical" evidence="9">
    <location>
        <begin position="298"/>
        <end position="323"/>
    </location>
</feature>
<evidence type="ECO:0000313" key="10">
    <source>
        <dbReference type="EMBL" id="CAL4086152.1"/>
    </source>
</evidence>
<keyword evidence="6 9" id="KW-1133">Transmembrane helix</keyword>
<feature type="binding site" evidence="8">
    <location>
        <position position="313"/>
    </location>
    <ligand>
        <name>Na(+)</name>
        <dbReference type="ChEBI" id="CHEBI:29101"/>
        <label>1</label>
    </ligand>
</feature>
<dbReference type="GO" id="GO:0046872">
    <property type="term" value="F:metal ion binding"/>
    <property type="evidence" value="ECO:0007669"/>
    <property type="project" value="UniProtKB-KW"/>
</dbReference>
<feature type="transmembrane region" description="Helical" evidence="9">
    <location>
        <begin position="202"/>
        <end position="224"/>
    </location>
</feature>
<dbReference type="Proteomes" id="UP001497623">
    <property type="component" value="Unassembled WGS sequence"/>
</dbReference>
<feature type="binding site" evidence="8">
    <location>
        <position position="314"/>
    </location>
    <ligand>
        <name>Na(+)</name>
        <dbReference type="ChEBI" id="CHEBI:29101"/>
        <label>1</label>
    </ligand>
</feature>
<feature type="transmembrane region" description="Helical" evidence="9">
    <location>
        <begin position="128"/>
        <end position="145"/>
    </location>
</feature>
<feature type="transmembrane region" description="Helical" evidence="9">
    <location>
        <begin position="373"/>
        <end position="397"/>
    </location>
</feature>
<organism evidence="10 11">
    <name type="scientific">Meganyctiphanes norvegica</name>
    <name type="common">Northern krill</name>
    <name type="synonym">Thysanopoda norvegica</name>
    <dbReference type="NCBI Taxonomy" id="48144"/>
    <lineage>
        <taxon>Eukaryota</taxon>
        <taxon>Metazoa</taxon>
        <taxon>Ecdysozoa</taxon>
        <taxon>Arthropoda</taxon>
        <taxon>Crustacea</taxon>
        <taxon>Multicrustacea</taxon>
        <taxon>Malacostraca</taxon>
        <taxon>Eumalacostraca</taxon>
        <taxon>Eucarida</taxon>
        <taxon>Euphausiacea</taxon>
        <taxon>Euphausiidae</taxon>
        <taxon>Meganyctiphanes</taxon>
    </lineage>
</organism>
<dbReference type="PANTHER" id="PTHR11616">
    <property type="entry name" value="SODIUM/CHLORIDE DEPENDENT TRANSPORTER"/>
    <property type="match status" value="1"/>
</dbReference>
<keyword evidence="3" id="KW-0813">Transport</keyword>
<dbReference type="PANTHER" id="PTHR11616:SF303">
    <property type="entry name" value="SODIUM- AND CHLORIDE-DEPENDENT GABA TRANSPORTER INE"/>
    <property type="match status" value="1"/>
</dbReference>
<feature type="binding site" evidence="8">
    <location>
        <position position="310"/>
    </location>
    <ligand>
        <name>Na(+)</name>
        <dbReference type="ChEBI" id="CHEBI:29101"/>
        <label>1</label>
    </ligand>
</feature>
<feature type="binding site" evidence="8">
    <location>
        <position position="245"/>
    </location>
    <ligand>
        <name>Na(+)</name>
        <dbReference type="ChEBI" id="CHEBI:29101"/>
        <label>1</label>
    </ligand>
</feature>
<dbReference type="GO" id="GO:0005886">
    <property type="term" value="C:plasma membrane"/>
    <property type="evidence" value="ECO:0007669"/>
    <property type="project" value="TreeGrafter"/>
</dbReference>
<evidence type="ECO:0000256" key="4">
    <source>
        <dbReference type="ARBA" id="ARBA00022692"/>
    </source>
</evidence>
<feature type="binding site" evidence="8">
    <location>
        <position position="213"/>
    </location>
    <ligand>
        <name>Na(+)</name>
        <dbReference type="ChEBI" id="CHEBI:29101"/>
        <label>1</label>
    </ligand>
</feature>
<comment type="caution">
    <text evidence="10">The sequence shown here is derived from an EMBL/GenBank/DDBJ whole genome shotgun (WGS) entry which is preliminary data.</text>
</comment>
<keyword evidence="11" id="KW-1185">Reference proteome</keyword>
<accession>A0AAV2QHS2</accession>
<keyword evidence="4 9" id="KW-0812">Transmembrane</keyword>
<proteinExistence type="inferred from homology"/>